<reference evidence="7 8" key="1">
    <citation type="submission" date="2020-04" db="EMBL/GenBank/DDBJ databases">
        <title>Luteolibacter sp. G-1-1-1 isolated from soil.</title>
        <authorList>
            <person name="Dahal R.H."/>
        </authorList>
    </citation>
    <scope>NUCLEOTIDE SEQUENCE [LARGE SCALE GENOMIC DNA]</scope>
    <source>
        <strain evidence="7 8">G-1-1-1</strain>
    </source>
</reference>
<dbReference type="InterPro" id="IPR059100">
    <property type="entry name" value="TSP3_bac"/>
</dbReference>
<keyword evidence="8" id="KW-1185">Reference proteome</keyword>
<dbReference type="PROSITE" id="PS51820">
    <property type="entry name" value="PA14"/>
    <property type="match status" value="2"/>
</dbReference>
<dbReference type="KEGG" id="luo:HHL09_25425"/>
<sequence>MKRTLRVAAFVLSLFATAKADLDLDSNGLGDVWEAKYRPVILLPGGDNDGDGRTNLQECEAGTDPLSADDIFLIGDIIPQDNDLRLTWKTQPGKRYQIQWTPTPKVDGSWNTIPGQLTGIDGELAITTPRPLTPTAFFRVIAGDVDTDNDGLTDWEELQVGFDPNADNQASCGCGEACGCGDDCACGGTDLERMTSMLQGTPTVSISATDADGTEPLVSPATDTATFRIKRRGGMGRLTVGITTSGTASASDHEALPPTVTIPMGAREAFVTIVPKPDSLAESPEVLTLTLAPGSGYSLGATTSADVLIHDKSAANGNGLRAEFWKHPGTTANSPYFEGAPVLTRIDATVNFNNNTAPWPGPPITVVAASNYFSSRWTGEVMPEFSQAYTFYTTNNEAGRLWVNGQLLINNWPPATVTTNKQSAIISLEAGKRYPIVFEHYNNTGGHISVLGWASQSQTEQVIPQARLFADTAPRILGPLELMTFVNGPSVNYQITASGKPLSYTATNLPPGLALNPVTGLISGSPTQAGDWKVTLTATNANGSGSAYLQVTVIETSGGIVRELWAGAAGSTIAQIPVTQAPTSTSVLPSLQAPVDAADSYGARIRGFITAPATGEYRFFLRADEAAVFYLSDDEEPVNAWKRAELTAPSSAADWAGAAQSPLLHLEAGRRYFLEILHKENSGGDHLALGWAKPGQPDNVPSEIVPGHVLTRFDAVALGSSPEGSLYFTALTPQAGAVTNAYGSATLRLSTDKKTAWVTPSFGNLGSAFFAMHVHDDRLPPTSNIVFDLDEPGVEILADGSHVWQITGVGSLTAEQIADGLAQHAYLNVHSVDYPNGEIKGYFRSLDGSASFTPPPAPPSWTAEAAAANSNAAAASRFLQQATFGANGAEIAALQSKPSYDAWIDEQFAKPVGRHLPYVEKYRNVTIPNNPTYSGNLTFNSWWKNSIESDDQLRQRVAFALSEIMVVSENGPLSDRGNALSSYYDTLLENSFGNARDLLEAVTLHPAMGRYLDMLRNDKPSITAGRIPNENYAREILQLFSLGLYRYHPDGSVMLNSKGLPIPVYDQDSIIGYAHVFTGWDYNYTGSYASSFAASSNWTLPMREVPARHFTGKKRLLNNVVLPGLPVLNGLPLDPYASHSGAAISGDPVFQALASQELDYVHDQLFNHPNIGPFLCRQLIQRLVTSTPSRGYVYRVVSKFNNNGAGVRGDMKAVIKAILLDYEARSLVAGNAPGFGKQREPIVRITQLARAFRPANNFGGTYIQDGGLISVNTNPAEHRMANSQKVLLGFDGGGGVASQDGDYTLITPVTPSEFTVRTRDVHRGTWAQVANVITVTTPVDHGFSVGQSVYLRFRNGHAGALQSGVFAVTAKPSNTRFEVAAPDAVPRTGECDAAWFRGGYTQTVTGGVATLTITSGTLTGLEDNARVMVNFTPGTGQTPPPNGIYLVKKAPGTEPRRFTLTLETGTPSVANNLSGTFHAAAFAPVLDRSGTAVSGYSDWNVGSTDTDLGQTPLNSPTVFNFFEPGYRHPGELATQGLETPEFQLSSDTNVIRQANFIFGGIYHTSSTSNLTSGYTNGFSSFRTGSHDIMMDFSPWMRTRTTGTDYWTNTTNLRDLIKELSKILMAGQMSQAMEDQIYNFVSLNANITYNATTPSEAERRNRIRAIIYFIAVSPELAIQR</sequence>
<keyword evidence="3 5" id="KW-0732">Signal</keyword>
<dbReference type="InterPro" id="IPR013783">
    <property type="entry name" value="Ig-like_fold"/>
</dbReference>
<dbReference type="PANTHER" id="PTHR46769:SF2">
    <property type="entry name" value="FIBROCYSTIN-L ISOFORM 2 PRECURSOR-RELATED"/>
    <property type="match status" value="1"/>
</dbReference>
<dbReference type="SUPFAM" id="SSF141072">
    <property type="entry name" value="CalX-like"/>
    <property type="match status" value="1"/>
</dbReference>
<dbReference type="SUPFAM" id="SSF56988">
    <property type="entry name" value="Anthrax protective antigen"/>
    <property type="match status" value="2"/>
</dbReference>
<evidence type="ECO:0000256" key="3">
    <source>
        <dbReference type="ARBA" id="ARBA00022729"/>
    </source>
</evidence>
<dbReference type="Pfam" id="PF07691">
    <property type="entry name" value="PA14"/>
    <property type="match status" value="2"/>
</dbReference>
<feature type="domain" description="PA14" evidence="6">
    <location>
        <begin position="315"/>
        <end position="467"/>
    </location>
</feature>
<dbReference type="InterPro" id="IPR014917">
    <property type="entry name" value="DUF1800"/>
</dbReference>
<name>A0A858RPM4_9BACT</name>
<feature type="domain" description="PA14" evidence="6">
    <location>
        <begin position="555"/>
        <end position="705"/>
    </location>
</feature>
<dbReference type="Gene3D" id="2.60.40.10">
    <property type="entry name" value="Immunoglobulins"/>
    <property type="match status" value="1"/>
</dbReference>
<dbReference type="PANTHER" id="PTHR46769">
    <property type="entry name" value="POLYCYSTIC KIDNEY AND HEPATIC DISEASE 1 (AUTOSOMAL RECESSIVE)-LIKE 1"/>
    <property type="match status" value="1"/>
</dbReference>
<dbReference type="InterPro" id="IPR011658">
    <property type="entry name" value="PA14_dom"/>
</dbReference>
<dbReference type="SMART" id="SM00758">
    <property type="entry name" value="PA14"/>
    <property type="match status" value="2"/>
</dbReference>
<evidence type="ECO:0000259" key="6">
    <source>
        <dbReference type="PROSITE" id="PS51820"/>
    </source>
</evidence>
<dbReference type="Pfam" id="PF18884">
    <property type="entry name" value="TSP3_bac"/>
    <property type="match status" value="2"/>
</dbReference>
<protein>
    <submittedName>
        <fullName evidence="7">DUF1800 family protein</fullName>
    </submittedName>
</protein>
<dbReference type="EMBL" id="CP051774">
    <property type="protein sequence ID" value="QJE98977.1"/>
    <property type="molecule type" value="Genomic_DNA"/>
</dbReference>
<proteinExistence type="predicted"/>
<evidence type="ECO:0000313" key="8">
    <source>
        <dbReference type="Proteomes" id="UP000501812"/>
    </source>
</evidence>
<feature type="signal peptide" evidence="5">
    <location>
        <begin position="1"/>
        <end position="20"/>
    </location>
</feature>
<comment type="subcellular location">
    <subcellularLocation>
        <location evidence="1">Secreted</location>
    </subcellularLocation>
</comment>
<keyword evidence="2" id="KW-0964">Secreted</keyword>
<feature type="chain" id="PRO_5032460218" evidence="5">
    <location>
        <begin position="21"/>
        <end position="1679"/>
    </location>
</feature>
<dbReference type="InterPro" id="IPR010895">
    <property type="entry name" value="CHRD"/>
</dbReference>
<dbReference type="Proteomes" id="UP000501812">
    <property type="component" value="Chromosome"/>
</dbReference>
<dbReference type="InterPro" id="IPR052387">
    <property type="entry name" value="Fibrocystin"/>
</dbReference>
<dbReference type="Gene3D" id="2.60.40.2030">
    <property type="match status" value="1"/>
</dbReference>
<gene>
    <name evidence="7" type="ORF">HHL09_25425</name>
</gene>
<dbReference type="InterPro" id="IPR037524">
    <property type="entry name" value="PA14/GLEYA"/>
</dbReference>
<keyword evidence="4" id="KW-0106">Calcium</keyword>
<accession>A0A858RPM4</accession>
<evidence type="ECO:0000313" key="7">
    <source>
        <dbReference type="EMBL" id="QJE98977.1"/>
    </source>
</evidence>
<organism evidence="7 8">
    <name type="scientific">Luteolibacter luteus</name>
    <dbReference type="NCBI Taxonomy" id="2728835"/>
    <lineage>
        <taxon>Bacteria</taxon>
        <taxon>Pseudomonadati</taxon>
        <taxon>Verrucomicrobiota</taxon>
        <taxon>Verrucomicrobiia</taxon>
        <taxon>Verrucomicrobiales</taxon>
        <taxon>Verrucomicrobiaceae</taxon>
        <taxon>Luteolibacter</taxon>
    </lineage>
</organism>
<dbReference type="Pfam" id="PF07452">
    <property type="entry name" value="CHRD"/>
    <property type="match status" value="1"/>
</dbReference>
<evidence type="ECO:0000256" key="5">
    <source>
        <dbReference type="SAM" id="SignalP"/>
    </source>
</evidence>
<evidence type="ECO:0000256" key="4">
    <source>
        <dbReference type="ARBA" id="ARBA00022837"/>
    </source>
</evidence>
<evidence type="ECO:0000256" key="1">
    <source>
        <dbReference type="ARBA" id="ARBA00004613"/>
    </source>
</evidence>
<dbReference type="Gene3D" id="3.90.182.10">
    <property type="entry name" value="Toxin - Anthrax Protective Antigen,domain 1"/>
    <property type="match status" value="2"/>
</dbReference>
<dbReference type="Pfam" id="PF08811">
    <property type="entry name" value="DUF1800"/>
    <property type="match status" value="1"/>
</dbReference>
<dbReference type="SMART" id="SM00754">
    <property type="entry name" value="CHRD"/>
    <property type="match status" value="1"/>
</dbReference>
<dbReference type="Pfam" id="PF05345">
    <property type="entry name" value="He_PIG"/>
    <property type="match status" value="1"/>
</dbReference>
<evidence type="ECO:0000256" key="2">
    <source>
        <dbReference type="ARBA" id="ARBA00022525"/>
    </source>
</evidence>
<dbReference type="RefSeq" id="WP_169457463.1">
    <property type="nucleotide sequence ID" value="NZ_CP051774.1"/>
</dbReference>
<dbReference type="InterPro" id="IPR038081">
    <property type="entry name" value="CalX-like_sf"/>
</dbReference>